<dbReference type="GO" id="GO:0005886">
    <property type="term" value="C:plasma membrane"/>
    <property type="evidence" value="ECO:0007669"/>
    <property type="project" value="UniProtKB-SubCell"/>
</dbReference>
<comment type="subcellular location">
    <subcellularLocation>
        <location evidence="1">Cell membrane</location>
        <topology evidence="1">Single-pass membrane protein</topology>
    </subcellularLocation>
    <subcellularLocation>
        <location evidence="7">Cell membrane</location>
        <topology evidence="7">Single-pass type II membrane protein</topology>
    </subcellularLocation>
</comment>
<dbReference type="GO" id="GO:0022857">
    <property type="term" value="F:transmembrane transporter activity"/>
    <property type="evidence" value="ECO:0007669"/>
    <property type="project" value="InterPro"/>
</dbReference>
<evidence type="ECO:0000256" key="1">
    <source>
        <dbReference type="ARBA" id="ARBA00004162"/>
    </source>
</evidence>
<organism evidence="9 10">
    <name type="scientific">Novipirellula herctigrandis</name>
    <dbReference type="NCBI Taxonomy" id="2527986"/>
    <lineage>
        <taxon>Bacteria</taxon>
        <taxon>Pseudomonadati</taxon>
        <taxon>Planctomycetota</taxon>
        <taxon>Planctomycetia</taxon>
        <taxon>Pirellulales</taxon>
        <taxon>Pirellulaceae</taxon>
        <taxon>Novipirellula</taxon>
    </lineage>
</organism>
<keyword evidence="5 8" id="KW-1133">Transmembrane helix</keyword>
<accession>A0A5C5Z6D4</accession>
<dbReference type="Proteomes" id="UP000315010">
    <property type="component" value="Unassembled WGS sequence"/>
</dbReference>
<dbReference type="EMBL" id="SJPJ01000001">
    <property type="protein sequence ID" value="TWT82646.1"/>
    <property type="molecule type" value="Genomic_DNA"/>
</dbReference>
<evidence type="ECO:0000256" key="5">
    <source>
        <dbReference type="ARBA" id="ARBA00022989"/>
    </source>
</evidence>
<keyword evidence="4 7" id="KW-0812">Transmembrane</keyword>
<dbReference type="Pfam" id="PF02472">
    <property type="entry name" value="ExbD"/>
    <property type="match status" value="1"/>
</dbReference>
<dbReference type="PANTHER" id="PTHR30558:SF3">
    <property type="entry name" value="BIOPOLYMER TRANSPORT PROTEIN EXBD-RELATED"/>
    <property type="match status" value="1"/>
</dbReference>
<keyword evidence="6 8" id="KW-0472">Membrane</keyword>
<dbReference type="PANTHER" id="PTHR30558">
    <property type="entry name" value="EXBD MEMBRANE COMPONENT OF PMF-DRIVEN MACROMOLECULE IMPORT SYSTEM"/>
    <property type="match status" value="1"/>
</dbReference>
<sequence length="149" mass="16390" precursor="true">MRVPIPHRQGSLEVKMTPMIDVVFLLLVFFVWTSSFELPEFDLPSAIAEPPSSGTKTESTDTPPIEIFDEIVIRLISRGDAVAIEFNGQPIADISELQERLREILELGVQPPVIVDPDPSITMAETVKVYDIARAAGADRVLFAAKAES</sequence>
<feature type="transmembrane region" description="Helical" evidence="8">
    <location>
        <begin position="12"/>
        <end position="32"/>
    </location>
</feature>
<evidence type="ECO:0000313" key="9">
    <source>
        <dbReference type="EMBL" id="TWT82646.1"/>
    </source>
</evidence>
<keyword evidence="7" id="KW-0653">Protein transport</keyword>
<dbReference type="Gene3D" id="3.30.420.270">
    <property type="match status" value="1"/>
</dbReference>
<comment type="caution">
    <text evidence="9">The sequence shown here is derived from an EMBL/GenBank/DDBJ whole genome shotgun (WGS) entry which is preliminary data.</text>
</comment>
<dbReference type="AlphaFoldDB" id="A0A5C5Z6D4"/>
<gene>
    <name evidence="9" type="ORF">CA13_41090</name>
</gene>
<dbReference type="InterPro" id="IPR003400">
    <property type="entry name" value="ExbD"/>
</dbReference>
<keyword evidence="3" id="KW-1003">Cell membrane</keyword>
<evidence type="ECO:0000256" key="2">
    <source>
        <dbReference type="ARBA" id="ARBA00005811"/>
    </source>
</evidence>
<evidence type="ECO:0000313" key="10">
    <source>
        <dbReference type="Proteomes" id="UP000315010"/>
    </source>
</evidence>
<dbReference type="RefSeq" id="WP_146399272.1">
    <property type="nucleotide sequence ID" value="NZ_SJPJ01000001.1"/>
</dbReference>
<evidence type="ECO:0000256" key="3">
    <source>
        <dbReference type="ARBA" id="ARBA00022475"/>
    </source>
</evidence>
<comment type="similarity">
    <text evidence="2 7">Belongs to the ExbD/TolR family.</text>
</comment>
<reference evidence="9 10" key="1">
    <citation type="submission" date="2019-02" db="EMBL/GenBank/DDBJ databases">
        <title>Deep-cultivation of Planctomycetes and their phenomic and genomic characterization uncovers novel biology.</title>
        <authorList>
            <person name="Wiegand S."/>
            <person name="Jogler M."/>
            <person name="Boedeker C."/>
            <person name="Pinto D."/>
            <person name="Vollmers J."/>
            <person name="Rivas-Marin E."/>
            <person name="Kohn T."/>
            <person name="Peeters S.H."/>
            <person name="Heuer A."/>
            <person name="Rast P."/>
            <person name="Oberbeckmann S."/>
            <person name="Bunk B."/>
            <person name="Jeske O."/>
            <person name="Meyerdierks A."/>
            <person name="Storesund J.E."/>
            <person name="Kallscheuer N."/>
            <person name="Luecker S."/>
            <person name="Lage O.M."/>
            <person name="Pohl T."/>
            <person name="Merkel B.J."/>
            <person name="Hornburger P."/>
            <person name="Mueller R.-W."/>
            <person name="Bruemmer F."/>
            <person name="Labrenz M."/>
            <person name="Spormann A.M."/>
            <person name="Op Den Camp H."/>
            <person name="Overmann J."/>
            <person name="Amann R."/>
            <person name="Jetten M.S.M."/>
            <person name="Mascher T."/>
            <person name="Medema M.H."/>
            <person name="Devos D.P."/>
            <person name="Kaster A.-K."/>
            <person name="Ovreas L."/>
            <person name="Rohde M."/>
            <person name="Galperin M.Y."/>
            <person name="Jogler C."/>
        </authorList>
    </citation>
    <scope>NUCLEOTIDE SEQUENCE [LARGE SCALE GENOMIC DNA]</scope>
    <source>
        <strain evidence="9 10">CA13</strain>
    </source>
</reference>
<dbReference type="GO" id="GO:0015031">
    <property type="term" value="P:protein transport"/>
    <property type="evidence" value="ECO:0007669"/>
    <property type="project" value="UniProtKB-KW"/>
</dbReference>
<evidence type="ECO:0000256" key="6">
    <source>
        <dbReference type="ARBA" id="ARBA00023136"/>
    </source>
</evidence>
<evidence type="ECO:0000256" key="4">
    <source>
        <dbReference type="ARBA" id="ARBA00022692"/>
    </source>
</evidence>
<name>A0A5C5Z6D4_9BACT</name>
<proteinExistence type="inferred from homology"/>
<evidence type="ECO:0000256" key="7">
    <source>
        <dbReference type="RuleBase" id="RU003879"/>
    </source>
</evidence>
<keyword evidence="7" id="KW-0813">Transport</keyword>
<dbReference type="OrthoDB" id="281590at2"/>
<keyword evidence="10" id="KW-1185">Reference proteome</keyword>
<evidence type="ECO:0000256" key="8">
    <source>
        <dbReference type="SAM" id="Phobius"/>
    </source>
</evidence>
<protein>
    <submittedName>
        <fullName evidence="9">Biopolymer transport protein ExbD/TolR</fullName>
    </submittedName>
</protein>